<dbReference type="Proteomes" id="UP000291831">
    <property type="component" value="Unassembled WGS sequence"/>
</dbReference>
<comment type="caution">
    <text evidence="1">The sequence shown here is derived from an EMBL/GenBank/DDBJ whole genome shotgun (WGS) entry which is preliminary data.</text>
</comment>
<dbReference type="AlphaFoldDB" id="A0A8B3S1E7"/>
<sequence length="130" mass="15175">MPLFQTEQTTYIDVNEASIRFNGSDATITLYYELTPAARAYIFAFGTSSLEPKIQGMFSNFNDTQVLNIRPEHAEILIRNVSKPNENYYLHHSIELPLTFRVLKVYTPDSRESRDYYYVNSTPDIFYPKE</sequence>
<gene>
    <name evidence="1" type="ORF">AEth_01079</name>
</gene>
<reference evidence="2" key="1">
    <citation type="submission" date="2019-01" db="EMBL/GenBank/DDBJ databases">
        <title>Anaerobic oxidation of ethane by archaea from a marine hydrocarbon seep.</title>
        <authorList>
            <person name="Musat F."/>
        </authorList>
    </citation>
    <scope>NUCLEOTIDE SEQUENCE [LARGE SCALE GENOMIC DNA]</scope>
</reference>
<name>A0A8B3S1E7_9EURY</name>
<evidence type="ECO:0000313" key="2">
    <source>
        <dbReference type="Proteomes" id="UP000291831"/>
    </source>
</evidence>
<protein>
    <submittedName>
        <fullName evidence="1">Uncharacterized protein</fullName>
    </submittedName>
</protein>
<dbReference type="EMBL" id="RPGO01000025">
    <property type="protein sequence ID" value="RZB29568.1"/>
    <property type="molecule type" value="Genomic_DNA"/>
</dbReference>
<organism evidence="1 2">
    <name type="scientific">Candidatus Argoarchaeum ethanivorans</name>
    <dbReference type="NCBI Taxonomy" id="2608793"/>
    <lineage>
        <taxon>Archaea</taxon>
        <taxon>Methanobacteriati</taxon>
        <taxon>Methanobacteriota</taxon>
        <taxon>Stenosarchaea group</taxon>
        <taxon>Methanomicrobia</taxon>
        <taxon>Methanosarcinales</taxon>
        <taxon>Methanosarcinales incertae sedis</taxon>
        <taxon>GOM Arc I cluster</taxon>
        <taxon>Candidatus Argoarchaeum</taxon>
    </lineage>
</organism>
<proteinExistence type="predicted"/>
<evidence type="ECO:0000313" key="1">
    <source>
        <dbReference type="EMBL" id="RZB29568.1"/>
    </source>
</evidence>
<accession>A0A8B3S1E7</accession>